<dbReference type="Gene3D" id="3.40.50.300">
    <property type="entry name" value="P-loop containing nucleotide triphosphate hydrolases"/>
    <property type="match status" value="1"/>
</dbReference>
<dbReference type="PANTHER" id="PTHR48041:SF119">
    <property type="entry name" value="ROA1P"/>
    <property type="match status" value="1"/>
</dbReference>
<dbReference type="PROSITE" id="PS50893">
    <property type="entry name" value="ABC_TRANSPORTER_2"/>
    <property type="match status" value="1"/>
</dbReference>
<evidence type="ECO:0000256" key="4">
    <source>
        <dbReference type="ARBA" id="ARBA00022989"/>
    </source>
</evidence>
<dbReference type="PANTHER" id="PTHR48041">
    <property type="entry name" value="ABC TRANSPORTER G FAMILY MEMBER 28"/>
    <property type="match status" value="1"/>
</dbReference>
<dbReference type="EMBL" id="KZ851847">
    <property type="protein sequence ID" value="RDK45532.1"/>
    <property type="molecule type" value="Genomic_DNA"/>
</dbReference>
<comment type="subcellular location">
    <subcellularLocation>
        <location evidence="1">Membrane</location>
        <topology evidence="1">Multi-pass membrane protein</topology>
    </subcellularLocation>
</comment>
<evidence type="ECO:0000256" key="5">
    <source>
        <dbReference type="ARBA" id="ARBA00023136"/>
    </source>
</evidence>
<dbReference type="GO" id="GO:0016887">
    <property type="term" value="F:ATP hydrolysis activity"/>
    <property type="evidence" value="ECO:0007669"/>
    <property type="project" value="InterPro"/>
</dbReference>
<gene>
    <name evidence="8" type="ORF">M752DRAFT_263155</name>
</gene>
<feature type="transmembrane region" description="Helical" evidence="6">
    <location>
        <begin position="158"/>
        <end position="179"/>
    </location>
</feature>
<dbReference type="InterPro" id="IPR050352">
    <property type="entry name" value="ABCG_transporters"/>
</dbReference>
<feature type="transmembrane region" description="Helical" evidence="6">
    <location>
        <begin position="220"/>
        <end position="242"/>
    </location>
</feature>
<dbReference type="Proteomes" id="UP000254937">
    <property type="component" value="Unassembled WGS sequence"/>
</dbReference>
<evidence type="ECO:0000313" key="9">
    <source>
        <dbReference type="Proteomes" id="UP000254937"/>
    </source>
</evidence>
<dbReference type="InterPro" id="IPR003439">
    <property type="entry name" value="ABC_transporter-like_ATP-bd"/>
</dbReference>
<dbReference type="SUPFAM" id="SSF52540">
    <property type="entry name" value="P-loop containing nucleoside triphosphate hydrolases"/>
    <property type="match status" value="1"/>
</dbReference>
<dbReference type="InterPro" id="IPR013525">
    <property type="entry name" value="ABC2_TM"/>
</dbReference>
<accession>A0A370PTL6</accession>
<keyword evidence="5 6" id="KW-0472">Membrane</keyword>
<keyword evidence="3 6" id="KW-0812">Transmembrane</keyword>
<proteinExistence type="predicted"/>
<dbReference type="AlphaFoldDB" id="A0A370PTL6"/>
<feature type="transmembrane region" description="Helical" evidence="6">
    <location>
        <begin position="96"/>
        <end position="118"/>
    </location>
</feature>
<keyword evidence="2" id="KW-0813">Transport</keyword>
<evidence type="ECO:0000313" key="8">
    <source>
        <dbReference type="EMBL" id="RDK45532.1"/>
    </source>
</evidence>
<feature type="transmembrane region" description="Helical" evidence="6">
    <location>
        <begin position="124"/>
        <end position="146"/>
    </location>
</feature>
<keyword evidence="4 6" id="KW-1133">Transmembrane helix</keyword>
<sequence>MESYDKAHNGGIRSRQGSLWDATGLYGYLMLISEICRLLGDVKYFDHERREQLVGPVIFILSRRAVKLILEDLSLPTLFTLIYYPMVGYRDSKSQVFFFWLMMFLTHINAVGFATVSVATTRNFYGAIFIGNMYFTLQTAASGYFLQANQIPLYVQWLKWLTTTFYTFSALCTLEYVGYNGSNPGYLYDCPYSHDVRDPQCKEYTGAFIMDSLGLPSGGIWKHVLVLCAFAIFYQGSTIAIFRVKTAGRLWRVEDMVKRFGLESCANTIVGSTSNKEINGGEKRRLSIACEVVTKPRVLVLDEPTSGLDSRTALSVLELLHQLSSDGCTVILSIHQPSSAMWALISACLLLSPDGRPVYAADASQMASYFDCLGYTCPHTASLADFVIDITAGSSSRELESLIDKWTHWQSSEMSTASETPTLWHLDPSGPQTKCRRFIPTTRVLLHRAYLNMLRSPLSLFVRLSQCPGMGLIWTIFVAPLHKDYNSIQTRMGLMIQYGPVAFIGMLQNIATFPAERDLFELESSMHLYGATAFLTQYTAIELPLEIIAAGIFSILFAYAAQLGPTATELGVCFLTAVCTLNTGESLSNARVSRFWTEPQPGCELHVGVVVYIYYAWGDDESESTAHFAVV</sequence>
<protein>
    <recommendedName>
        <fullName evidence="7">ABC transporter domain-containing protein</fullName>
    </recommendedName>
</protein>
<dbReference type="Pfam" id="PF00005">
    <property type="entry name" value="ABC_tran"/>
    <property type="match status" value="1"/>
</dbReference>
<dbReference type="GO" id="GO:0016020">
    <property type="term" value="C:membrane"/>
    <property type="evidence" value="ECO:0007669"/>
    <property type="project" value="UniProtKB-SubCell"/>
</dbReference>
<dbReference type="Pfam" id="PF01061">
    <property type="entry name" value="ABC2_membrane"/>
    <property type="match status" value="2"/>
</dbReference>
<evidence type="ECO:0000256" key="6">
    <source>
        <dbReference type="SAM" id="Phobius"/>
    </source>
</evidence>
<dbReference type="InterPro" id="IPR027417">
    <property type="entry name" value="P-loop_NTPase"/>
</dbReference>
<dbReference type="GO" id="GO:0005524">
    <property type="term" value="F:ATP binding"/>
    <property type="evidence" value="ECO:0007669"/>
    <property type="project" value="InterPro"/>
</dbReference>
<feature type="domain" description="ABC transporter" evidence="7">
    <location>
        <begin position="146"/>
        <end position="379"/>
    </location>
</feature>
<reference evidence="8 9" key="1">
    <citation type="submission" date="2018-07" db="EMBL/GenBank/DDBJ databases">
        <title>Section-level genome sequencing of Aspergillus section Nigri to investigate inter- and intra-species variation.</title>
        <authorList>
            <consortium name="DOE Joint Genome Institute"/>
            <person name="Vesth T.C."/>
            <person name="Nybo J.L."/>
            <person name="Theobald S."/>
            <person name="Frisvad J.C."/>
            <person name="Larsen T.O."/>
            <person name="Nielsen K.F."/>
            <person name="Hoof J.B."/>
            <person name="Brandl J."/>
            <person name="Salamov A."/>
            <person name="Riley R."/>
            <person name="Gladden J.M."/>
            <person name="Phatale P."/>
            <person name="Nielsen M.T."/>
            <person name="Lyhne E.K."/>
            <person name="Kogle M.E."/>
            <person name="Strasser K."/>
            <person name="McDonnell E."/>
            <person name="Barry K."/>
            <person name="Clum A."/>
            <person name="Chen C."/>
            <person name="Nolan M."/>
            <person name="Sandor L."/>
            <person name="Kuo A."/>
            <person name="Lipzen A."/>
            <person name="Hainaut M."/>
            <person name="Drula E."/>
            <person name="Tsang A."/>
            <person name="Magnuson J.K."/>
            <person name="Henrissat B."/>
            <person name="Wiebenga A."/>
            <person name="Simmons B.A."/>
            <person name="Makela M.R."/>
            <person name="De vries R.P."/>
            <person name="Grigoriev I.V."/>
            <person name="Mortensen U.H."/>
            <person name="Baker S.E."/>
            <person name="Andersen M.R."/>
        </authorList>
    </citation>
    <scope>NUCLEOTIDE SEQUENCE [LARGE SCALE GENOMIC DNA]</scope>
    <source>
        <strain evidence="8 9">ATCC 13157</strain>
    </source>
</reference>
<organism evidence="8 9">
    <name type="scientific">Aspergillus phoenicis ATCC 13157</name>
    <dbReference type="NCBI Taxonomy" id="1353007"/>
    <lineage>
        <taxon>Eukaryota</taxon>
        <taxon>Fungi</taxon>
        <taxon>Dikarya</taxon>
        <taxon>Ascomycota</taxon>
        <taxon>Pezizomycotina</taxon>
        <taxon>Eurotiomycetes</taxon>
        <taxon>Eurotiomycetidae</taxon>
        <taxon>Eurotiales</taxon>
        <taxon>Aspergillaceae</taxon>
        <taxon>Aspergillus</taxon>
    </lineage>
</organism>
<evidence type="ECO:0000256" key="1">
    <source>
        <dbReference type="ARBA" id="ARBA00004141"/>
    </source>
</evidence>
<evidence type="ECO:0000256" key="3">
    <source>
        <dbReference type="ARBA" id="ARBA00022692"/>
    </source>
</evidence>
<evidence type="ECO:0000256" key="2">
    <source>
        <dbReference type="ARBA" id="ARBA00022448"/>
    </source>
</evidence>
<keyword evidence="9" id="KW-1185">Reference proteome</keyword>
<name>A0A370PTL6_ASPPH</name>
<dbReference type="GO" id="GO:0140359">
    <property type="term" value="F:ABC-type transporter activity"/>
    <property type="evidence" value="ECO:0007669"/>
    <property type="project" value="InterPro"/>
</dbReference>
<evidence type="ECO:0000259" key="7">
    <source>
        <dbReference type="PROSITE" id="PS50893"/>
    </source>
</evidence>